<sequence>MPRRKDAKTILVVDDEPQVLAAMEDLLEDDFRVLLQTSPQAALKLLEHESSLSVIISDQRMPGLNGHEFLGIASRLSDAPRILFTGYSDLDAVVAAVNKGQIFGYITKPWNPEELRQVVDKAVAHCELHRALLEEQRLLHHLMDSVPEAIFFKDSSHRFQRVNAVAARELGLDSPAAALGKRVGDFLDADRAEAVEAQERRVLETGLPVMDLVARLGERWVSATVAPVLDEQGAGAGLVGISRDVTERMRLEERIARLTRAHAMLSGINGLIVRVQDQQQLFVDACRIATGQGEFRQAWIGLLEDGLVMPVAADGATLDTLSPVRVDGGPSSGAGPLDHIVVSALQDRVPVAAVEDADGLTTLVLPLVVERAPVGVMALSALENNRFDAQEVALLREMAGNISFALDHLLKAQRLDYLALYDGLTGLANRRLFADRLAQQIARAGAKGRLMAVILVDLERFRSVNDSLGLDIGDEVLRESARRLSAAAAHADTLGRVGADCFGLMVPEVKGAADVAHLVRERILPCFETLFAAGGEQLRLSVRVGAALFPDDAADGETLFAHAEMALKKAKDTRERLLFYAAGMNKRLAQAVRRETRLRTALENRQFVLHYQPKIDLRDGRITGLEALIRWNEPGGGLVGPSEFVPLVEDLGLIHDVGAWVMSQAVTDFQCWRAQGLNPPRIAVNVSALQLEREDFVDAMAARLGQDEAARACLDLEITESVLMRDIQAYVPKIAALREMGLQVYIDDFGTGYSSLAYIARLPLTALKIDKAFVASIDNSSEDTTIVSTIIQLAHSLGLKVVAEGVETVGQAKLLRLLRCDEAQGYLISRPVPMMEIEALLAHPPKGVI</sequence>
<dbReference type="SMART" id="SM00448">
    <property type="entry name" value="REC"/>
    <property type="match status" value="1"/>
</dbReference>
<keyword evidence="3" id="KW-0597">Phosphoprotein</keyword>
<dbReference type="Pfam" id="PF08448">
    <property type="entry name" value="PAS_4"/>
    <property type="match status" value="1"/>
</dbReference>
<dbReference type="Pfam" id="PF00072">
    <property type="entry name" value="Response_reg"/>
    <property type="match status" value="1"/>
</dbReference>
<dbReference type="SUPFAM" id="SSF55785">
    <property type="entry name" value="PYP-like sensor domain (PAS domain)"/>
    <property type="match status" value="1"/>
</dbReference>
<evidence type="ECO:0000313" key="10">
    <source>
        <dbReference type="Proteomes" id="UP000539175"/>
    </source>
</evidence>
<dbReference type="InterPro" id="IPR011006">
    <property type="entry name" value="CheY-like_superfamily"/>
</dbReference>
<dbReference type="SMART" id="SM00267">
    <property type="entry name" value="GGDEF"/>
    <property type="match status" value="1"/>
</dbReference>
<dbReference type="InterPro" id="IPR035965">
    <property type="entry name" value="PAS-like_dom_sf"/>
</dbReference>
<comment type="caution">
    <text evidence="9">The sequence shown here is derived from an EMBL/GenBank/DDBJ whole genome shotgun (WGS) entry which is preliminary data.</text>
</comment>
<dbReference type="Gene3D" id="3.40.50.2300">
    <property type="match status" value="1"/>
</dbReference>
<dbReference type="PROSITE" id="PS50112">
    <property type="entry name" value="PAS"/>
    <property type="match status" value="1"/>
</dbReference>
<name>A0A7X0AXB5_9PROT</name>
<dbReference type="FunFam" id="3.20.20.450:FF:000001">
    <property type="entry name" value="Cyclic di-GMP phosphodiesterase yahA"/>
    <property type="match status" value="1"/>
</dbReference>
<proteinExistence type="predicted"/>
<evidence type="ECO:0000259" key="7">
    <source>
        <dbReference type="PROSITE" id="PS50883"/>
    </source>
</evidence>
<dbReference type="SUPFAM" id="SSF141868">
    <property type="entry name" value="EAL domain-like"/>
    <property type="match status" value="1"/>
</dbReference>
<dbReference type="PANTHER" id="PTHR44757:SF2">
    <property type="entry name" value="BIOFILM ARCHITECTURE MAINTENANCE PROTEIN MBAA"/>
    <property type="match status" value="1"/>
</dbReference>
<dbReference type="InterPro" id="IPR043128">
    <property type="entry name" value="Rev_trsase/Diguanyl_cyclase"/>
</dbReference>
<feature type="domain" description="PAC" evidence="6">
    <location>
        <begin position="196"/>
        <end position="257"/>
    </location>
</feature>
<dbReference type="Pfam" id="PF00563">
    <property type="entry name" value="EAL"/>
    <property type="match status" value="1"/>
</dbReference>
<dbReference type="SUPFAM" id="SSF52172">
    <property type="entry name" value="CheY-like"/>
    <property type="match status" value="1"/>
</dbReference>
<dbReference type="NCBIfam" id="TIGR00254">
    <property type="entry name" value="GGDEF"/>
    <property type="match status" value="1"/>
</dbReference>
<accession>A0A7X0AXB5</accession>
<dbReference type="GO" id="GO:0016301">
    <property type="term" value="F:kinase activity"/>
    <property type="evidence" value="ECO:0007669"/>
    <property type="project" value="UniProtKB-KW"/>
</dbReference>
<dbReference type="Proteomes" id="UP000539175">
    <property type="component" value="Unassembled WGS sequence"/>
</dbReference>
<dbReference type="InterPro" id="IPR035919">
    <property type="entry name" value="EAL_sf"/>
</dbReference>
<evidence type="ECO:0000259" key="6">
    <source>
        <dbReference type="PROSITE" id="PS50113"/>
    </source>
</evidence>
<evidence type="ECO:0000259" key="8">
    <source>
        <dbReference type="PROSITE" id="PS50887"/>
    </source>
</evidence>
<dbReference type="EMBL" id="JACIIZ010000004">
    <property type="protein sequence ID" value="MBB6251036.1"/>
    <property type="molecule type" value="Genomic_DNA"/>
</dbReference>
<dbReference type="AlphaFoldDB" id="A0A7X0AXB5"/>
<feature type="domain" description="Response regulatory" evidence="4">
    <location>
        <begin position="9"/>
        <end position="123"/>
    </location>
</feature>
<dbReference type="InterPro" id="IPR052155">
    <property type="entry name" value="Biofilm_reg_signaling"/>
</dbReference>
<feature type="domain" description="EAL" evidence="7">
    <location>
        <begin position="591"/>
        <end position="845"/>
    </location>
</feature>
<dbReference type="GO" id="GO:0000160">
    <property type="term" value="P:phosphorelay signal transduction system"/>
    <property type="evidence" value="ECO:0007669"/>
    <property type="project" value="InterPro"/>
</dbReference>
<dbReference type="SUPFAM" id="SSF55781">
    <property type="entry name" value="GAF domain-like"/>
    <property type="match status" value="1"/>
</dbReference>
<keyword evidence="2" id="KW-0418">Kinase</keyword>
<evidence type="ECO:0000256" key="1">
    <source>
        <dbReference type="ARBA" id="ARBA00022679"/>
    </source>
</evidence>
<feature type="domain" description="GGDEF" evidence="8">
    <location>
        <begin position="449"/>
        <end position="582"/>
    </location>
</feature>
<dbReference type="InterPro" id="IPR000014">
    <property type="entry name" value="PAS"/>
</dbReference>
<dbReference type="PROSITE" id="PS50887">
    <property type="entry name" value="GGDEF"/>
    <property type="match status" value="1"/>
</dbReference>
<dbReference type="InterPro" id="IPR000160">
    <property type="entry name" value="GGDEF_dom"/>
</dbReference>
<organism evidence="9 10">
    <name type="scientific">Nitrospirillum iridis</name>
    <dbReference type="NCBI Taxonomy" id="765888"/>
    <lineage>
        <taxon>Bacteria</taxon>
        <taxon>Pseudomonadati</taxon>
        <taxon>Pseudomonadota</taxon>
        <taxon>Alphaproteobacteria</taxon>
        <taxon>Rhodospirillales</taxon>
        <taxon>Azospirillaceae</taxon>
        <taxon>Nitrospirillum</taxon>
    </lineage>
</organism>
<dbReference type="Gene3D" id="3.20.20.450">
    <property type="entry name" value="EAL domain"/>
    <property type="match status" value="1"/>
</dbReference>
<evidence type="ECO:0000259" key="5">
    <source>
        <dbReference type="PROSITE" id="PS50112"/>
    </source>
</evidence>
<dbReference type="PROSITE" id="PS50110">
    <property type="entry name" value="RESPONSE_REGULATORY"/>
    <property type="match status" value="1"/>
</dbReference>
<dbReference type="InterPro" id="IPR000700">
    <property type="entry name" value="PAS-assoc_C"/>
</dbReference>
<dbReference type="InterPro" id="IPR001633">
    <property type="entry name" value="EAL_dom"/>
</dbReference>
<dbReference type="CDD" id="cd17569">
    <property type="entry name" value="REC_HupR-like"/>
    <property type="match status" value="1"/>
</dbReference>
<keyword evidence="1" id="KW-0808">Transferase</keyword>
<dbReference type="PROSITE" id="PS50113">
    <property type="entry name" value="PAC"/>
    <property type="match status" value="1"/>
</dbReference>
<dbReference type="SUPFAM" id="SSF55073">
    <property type="entry name" value="Nucleotide cyclase"/>
    <property type="match status" value="1"/>
</dbReference>
<dbReference type="InterPro" id="IPR001789">
    <property type="entry name" value="Sig_transdc_resp-reg_receiver"/>
</dbReference>
<dbReference type="InterPro" id="IPR029787">
    <property type="entry name" value="Nucleotide_cyclase"/>
</dbReference>
<dbReference type="Pfam" id="PF00990">
    <property type="entry name" value="GGDEF"/>
    <property type="match status" value="1"/>
</dbReference>
<dbReference type="CDD" id="cd01948">
    <property type="entry name" value="EAL"/>
    <property type="match status" value="1"/>
</dbReference>
<protein>
    <submittedName>
        <fullName evidence="9">Diguanylate cyclase (GGDEF)-like protein/PAS domain S-box-containing protein</fullName>
    </submittedName>
</protein>
<dbReference type="CDD" id="cd01949">
    <property type="entry name" value="GGDEF"/>
    <property type="match status" value="1"/>
</dbReference>
<reference evidence="9 10" key="1">
    <citation type="submission" date="2020-08" db="EMBL/GenBank/DDBJ databases">
        <title>Genomic Encyclopedia of Type Strains, Phase IV (KMG-IV): sequencing the most valuable type-strain genomes for metagenomic binning, comparative biology and taxonomic classification.</title>
        <authorList>
            <person name="Goeker M."/>
        </authorList>
    </citation>
    <scope>NUCLEOTIDE SEQUENCE [LARGE SCALE GENOMIC DNA]</scope>
    <source>
        <strain evidence="9 10">DSM 22198</strain>
    </source>
</reference>
<gene>
    <name evidence="9" type="ORF">FHS74_001581</name>
</gene>
<dbReference type="PROSITE" id="PS50883">
    <property type="entry name" value="EAL"/>
    <property type="match status" value="1"/>
</dbReference>
<dbReference type="RefSeq" id="WP_184799211.1">
    <property type="nucleotide sequence ID" value="NZ_JACIIZ010000004.1"/>
</dbReference>
<dbReference type="SMART" id="SM00052">
    <property type="entry name" value="EAL"/>
    <property type="match status" value="1"/>
</dbReference>
<evidence type="ECO:0000259" key="4">
    <source>
        <dbReference type="PROSITE" id="PS50110"/>
    </source>
</evidence>
<feature type="domain" description="PAS" evidence="5">
    <location>
        <begin position="135"/>
        <end position="206"/>
    </location>
</feature>
<dbReference type="NCBIfam" id="TIGR00229">
    <property type="entry name" value="sensory_box"/>
    <property type="match status" value="1"/>
</dbReference>
<dbReference type="Gene3D" id="3.30.450.20">
    <property type="entry name" value="PAS domain"/>
    <property type="match status" value="1"/>
</dbReference>
<dbReference type="Pfam" id="PF13185">
    <property type="entry name" value="GAF_2"/>
    <property type="match status" value="1"/>
</dbReference>
<dbReference type="InterPro" id="IPR003018">
    <property type="entry name" value="GAF"/>
</dbReference>
<evidence type="ECO:0000256" key="3">
    <source>
        <dbReference type="PROSITE-ProRule" id="PRU00169"/>
    </source>
</evidence>
<dbReference type="InterPro" id="IPR013656">
    <property type="entry name" value="PAS_4"/>
</dbReference>
<dbReference type="InterPro" id="IPR029016">
    <property type="entry name" value="GAF-like_dom_sf"/>
</dbReference>
<feature type="modified residue" description="4-aspartylphosphate" evidence="3">
    <location>
        <position position="58"/>
    </location>
</feature>
<dbReference type="Gene3D" id="3.30.450.40">
    <property type="match status" value="1"/>
</dbReference>
<dbReference type="CDD" id="cd00130">
    <property type="entry name" value="PAS"/>
    <property type="match status" value="1"/>
</dbReference>
<evidence type="ECO:0000256" key="2">
    <source>
        <dbReference type="ARBA" id="ARBA00022777"/>
    </source>
</evidence>
<evidence type="ECO:0000313" key="9">
    <source>
        <dbReference type="EMBL" id="MBB6251036.1"/>
    </source>
</evidence>
<keyword evidence="10" id="KW-1185">Reference proteome</keyword>
<dbReference type="Gene3D" id="3.30.70.270">
    <property type="match status" value="1"/>
</dbReference>
<dbReference type="PANTHER" id="PTHR44757">
    <property type="entry name" value="DIGUANYLATE CYCLASE DGCP"/>
    <property type="match status" value="1"/>
</dbReference>